<reference evidence="1 2" key="1">
    <citation type="journal article" date="2023" name="Nucleic Acids Res.">
        <title>The hologenome of Daphnia magna reveals possible DNA methylation and microbiome-mediated evolution of the host genome.</title>
        <authorList>
            <person name="Chaturvedi A."/>
            <person name="Li X."/>
            <person name="Dhandapani V."/>
            <person name="Marshall H."/>
            <person name="Kissane S."/>
            <person name="Cuenca-Cambronero M."/>
            <person name="Asole G."/>
            <person name="Calvet F."/>
            <person name="Ruiz-Romero M."/>
            <person name="Marangio P."/>
            <person name="Guigo R."/>
            <person name="Rago D."/>
            <person name="Mirbahai L."/>
            <person name="Eastwood N."/>
            <person name="Colbourne J.K."/>
            <person name="Zhou J."/>
            <person name="Mallon E."/>
            <person name="Orsini L."/>
        </authorList>
    </citation>
    <scope>NUCLEOTIDE SEQUENCE [LARGE SCALE GENOMIC DNA]</scope>
    <source>
        <strain evidence="1">LRV0_1</strain>
    </source>
</reference>
<name>A0ABR0ACD7_9CRUS</name>
<evidence type="ECO:0000313" key="2">
    <source>
        <dbReference type="Proteomes" id="UP001234178"/>
    </source>
</evidence>
<proteinExistence type="predicted"/>
<evidence type="ECO:0000313" key="1">
    <source>
        <dbReference type="EMBL" id="KAK4022789.1"/>
    </source>
</evidence>
<sequence length="74" mass="8089">MGLAVEKTMAKCVAPEIEKRFGLGFGIFCMNGCGEKQRGRGEVQHYRRAATFLPGSLSGLKFRHPLHHSSGSIV</sequence>
<dbReference type="Proteomes" id="UP001234178">
    <property type="component" value="Unassembled WGS sequence"/>
</dbReference>
<accession>A0ABR0ACD7</accession>
<organism evidence="1 2">
    <name type="scientific">Daphnia magna</name>
    <dbReference type="NCBI Taxonomy" id="35525"/>
    <lineage>
        <taxon>Eukaryota</taxon>
        <taxon>Metazoa</taxon>
        <taxon>Ecdysozoa</taxon>
        <taxon>Arthropoda</taxon>
        <taxon>Crustacea</taxon>
        <taxon>Branchiopoda</taxon>
        <taxon>Diplostraca</taxon>
        <taxon>Cladocera</taxon>
        <taxon>Anomopoda</taxon>
        <taxon>Daphniidae</taxon>
        <taxon>Daphnia</taxon>
    </lineage>
</organism>
<protein>
    <submittedName>
        <fullName evidence="1">Uncharacterized protein</fullName>
    </submittedName>
</protein>
<keyword evidence="2" id="KW-1185">Reference proteome</keyword>
<comment type="caution">
    <text evidence="1">The sequence shown here is derived from an EMBL/GenBank/DDBJ whole genome shotgun (WGS) entry which is preliminary data.</text>
</comment>
<gene>
    <name evidence="1" type="ORF">OUZ56_008236</name>
</gene>
<dbReference type="EMBL" id="JAOYFB010000037">
    <property type="protein sequence ID" value="KAK4022789.1"/>
    <property type="molecule type" value="Genomic_DNA"/>
</dbReference>